<name>A0AAV2N3M9_9HYME</name>
<sequence length="92" mass="10251">MNRDTEEDHRANHAMTTATGVAEVTPDCIVQFSRRKSLRMLQLQLQLRAPPRRVNASYLPGASGSGTISRIGKNRESHRYHFVSAICDLGLS</sequence>
<proteinExistence type="predicted"/>
<evidence type="ECO:0000313" key="2">
    <source>
        <dbReference type="Proteomes" id="UP001497644"/>
    </source>
</evidence>
<gene>
    <name evidence="1" type="ORF">LPLAT_LOCUS1187</name>
</gene>
<organism evidence="1 2">
    <name type="scientific">Lasius platythorax</name>
    <dbReference type="NCBI Taxonomy" id="488582"/>
    <lineage>
        <taxon>Eukaryota</taxon>
        <taxon>Metazoa</taxon>
        <taxon>Ecdysozoa</taxon>
        <taxon>Arthropoda</taxon>
        <taxon>Hexapoda</taxon>
        <taxon>Insecta</taxon>
        <taxon>Pterygota</taxon>
        <taxon>Neoptera</taxon>
        <taxon>Endopterygota</taxon>
        <taxon>Hymenoptera</taxon>
        <taxon>Apocrita</taxon>
        <taxon>Aculeata</taxon>
        <taxon>Formicoidea</taxon>
        <taxon>Formicidae</taxon>
        <taxon>Formicinae</taxon>
        <taxon>Lasius</taxon>
        <taxon>Lasius</taxon>
    </lineage>
</organism>
<dbReference type="EMBL" id="OZ034833">
    <property type="protein sequence ID" value="CAL1674607.1"/>
    <property type="molecule type" value="Genomic_DNA"/>
</dbReference>
<reference evidence="1" key="1">
    <citation type="submission" date="2024-04" db="EMBL/GenBank/DDBJ databases">
        <authorList>
            <consortium name="Molecular Ecology Group"/>
        </authorList>
    </citation>
    <scope>NUCLEOTIDE SEQUENCE</scope>
</reference>
<dbReference type="AlphaFoldDB" id="A0AAV2N3M9"/>
<keyword evidence="2" id="KW-1185">Reference proteome</keyword>
<protein>
    <submittedName>
        <fullName evidence="1">Uncharacterized protein</fullName>
    </submittedName>
</protein>
<accession>A0AAV2N3M9</accession>
<dbReference type="Proteomes" id="UP001497644">
    <property type="component" value="Chromosome 10"/>
</dbReference>
<evidence type="ECO:0000313" key="1">
    <source>
        <dbReference type="EMBL" id="CAL1674607.1"/>
    </source>
</evidence>